<keyword evidence="4 7" id="KW-0812">Transmembrane</keyword>
<dbReference type="Proteomes" id="UP000435304">
    <property type="component" value="Unassembled WGS sequence"/>
</dbReference>
<keyword evidence="6 7" id="KW-0472">Membrane</keyword>
<dbReference type="PANTHER" id="PTHR43386">
    <property type="entry name" value="OLIGOPEPTIDE TRANSPORT SYSTEM PERMEASE PROTEIN APPC"/>
    <property type="match status" value="1"/>
</dbReference>
<dbReference type="PROSITE" id="PS50928">
    <property type="entry name" value="ABC_TM1"/>
    <property type="match status" value="1"/>
</dbReference>
<keyword evidence="2 7" id="KW-0813">Transport</keyword>
<comment type="caution">
    <text evidence="10">The sequence shown here is derived from an EMBL/GenBank/DDBJ whole genome shotgun (WGS) entry which is preliminary data.</text>
</comment>
<feature type="transmembrane region" description="Helical" evidence="7">
    <location>
        <begin position="137"/>
        <end position="155"/>
    </location>
</feature>
<evidence type="ECO:0000313" key="10">
    <source>
        <dbReference type="EMBL" id="MVA76463.1"/>
    </source>
</evidence>
<evidence type="ECO:0000256" key="2">
    <source>
        <dbReference type="ARBA" id="ARBA00022448"/>
    </source>
</evidence>
<keyword evidence="11" id="KW-1185">Reference proteome</keyword>
<feature type="compositionally biased region" description="Pro residues" evidence="8">
    <location>
        <begin position="296"/>
        <end position="305"/>
    </location>
</feature>
<proteinExistence type="inferred from homology"/>
<dbReference type="AlphaFoldDB" id="A0A6A9UUG7"/>
<organism evidence="10 11">
    <name type="scientific">Auraticoccus cholistanensis</name>
    <dbReference type="NCBI Taxonomy" id="2656650"/>
    <lineage>
        <taxon>Bacteria</taxon>
        <taxon>Bacillati</taxon>
        <taxon>Actinomycetota</taxon>
        <taxon>Actinomycetes</taxon>
        <taxon>Propionibacteriales</taxon>
        <taxon>Propionibacteriaceae</taxon>
        <taxon>Auraticoccus</taxon>
    </lineage>
</organism>
<name>A0A6A9UUG7_9ACTN</name>
<dbReference type="PANTHER" id="PTHR43386:SF1">
    <property type="entry name" value="D,D-DIPEPTIDE TRANSPORT SYSTEM PERMEASE PROTEIN DDPC-RELATED"/>
    <property type="match status" value="1"/>
</dbReference>
<dbReference type="InterPro" id="IPR035906">
    <property type="entry name" value="MetI-like_sf"/>
</dbReference>
<keyword evidence="3" id="KW-1003">Cell membrane</keyword>
<feature type="transmembrane region" description="Helical" evidence="7">
    <location>
        <begin position="111"/>
        <end position="131"/>
    </location>
</feature>
<dbReference type="Pfam" id="PF00528">
    <property type="entry name" value="BPD_transp_1"/>
    <property type="match status" value="1"/>
</dbReference>
<feature type="transmembrane region" description="Helical" evidence="7">
    <location>
        <begin position="243"/>
        <end position="263"/>
    </location>
</feature>
<evidence type="ECO:0000256" key="1">
    <source>
        <dbReference type="ARBA" id="ARBA00004651"/>
    </source>
</evidence>
<evidence type="ECO:0000256" key="4">
    <source>
        <dbReference type="ARBA" id="ARBA00022692"/>
    </source>
</evidence>
<feature type="transmembrane region" description="Helical" evidence="7">
    <location>
        <begin position="212"/>
        <end position="231"/>
    </location>
</feature>
<keyword evidence="5 7" id="KW-1133">Transmembrane helix</keyword>
<evidence type="ECO:0000256" key="6">
    <source>
        <dbReference type="ARBA" id="ARBA00023136"/>
    </source>
</evidence>
<dbReference type="EMBL" id="WPCU01000006">
    <property type="protein sequence ID" value="MVA76463.1"/>
    <property type="molecule type" value="Genomic_DNA"/>
</dbReference>
<feature type="region of interest" description="Disordered" evidence="8">
    <location>
        <begin position="278"/>
        <end position="326"/>
    </location>
</feature>
<evidence type="ECO:0000259" key="9">
    <source>
        <dbReference type="PROSITE" id="PS50928"/>
    </source>
</evidence>
<comment type="subcellular location">
    <subcellularLocation>
        <location evidence="1 7">Cell membrane</location>
        <topology evidence="1 7">Multi-pass membrane protein</topology>
    </subcellularLocation>
</comment>
<accession>A0A6A9UUG7</accession>
<dbReference type="InterPro" id="IPR050366">
    <property type="entry name" value="BP-dependent_transpt_permease"/>
</dbReference>
<protein>
    <submittedName>
        <fullName evidence="10">ABC transporter permease subunit</fullName>
    </submittedName>
</protein>
<evidence type="ECO:0000256" key="8">
    <source>
        <dbReference type="SAM" id="MobiDB-lite"/>
    </source>
</evidence>
<feature type="domain" description="ABC transmembrane type-1" evidence="9">
    <location>
        <begin position="72"/>
        <end position="264"/>
    </location>
</feature>
<gene>
    <name evidence="10" type="ORF">GC722_10570</name>
</gene>
<dbReference type="Gene3D" id="1.10.3720.10">
    <property type="entry name" value="MetI-like"/>
    <property type="match status" value="1"/>
</dbReference>
<dbReference type="InterPro" id="IPR000515">
    <property type="entry name" value="MetI-like"/>
</dbReference>
<dbReference type="GO" id="GO:0005886">
    <property type="term" value="C:plasma membrane"/>
    <property type="evidence" value="ECO:0007669"/>
    <property type="project" value="UniProtKB-SubCell"/>
</dbReference>
<reference evidence="10 11" key="1">
    <citation type="submission" date="2019-12" db="EMBL/GenBank/DDBJ databases">
        <title>Auraticoccus cholistani sp. nov., an actinomycete isolated from soil of Cholistan desert.</title>
        <authorList>
            <person name="Cheema M.T."/>
        </authorList>
    </citation>
    <scope>NUCLEOTIDE SEQUENCE [LARGE SCALE GENOMIC DNA]</scope>
    <source>
        <strain evidence="10 11">F435</strain>
    </source>
</reference>
<evidence type="ECO:0000256" key="3">
    <source>
        <dbReference type="ARBA" id="ARBA00022475"/>
    </source>
</evidence>
<comment type="similarity">
    <text evidence="7">Belongs to the binding-protein-dependent transport system permease family.</text>
</comment>
<evidence type="ECO:0000256" key="5">
    <source>
        <dbReference type="ARBA" id="ARBA00022989"/>
    </source>
</evidence>
<feature type="transmembrane region" description="Helical" evidence="7">
    <location>
        <begin position="176"/>
        <end position="200"/>
    </location>
</feature>
<dbReference type="CDD" id="cd06261">
    <property type="entry name" value="TM_PBP2"/>
    <property type="match status" value="1"/>
</dbReference>
<dbReference type="SUPFAM" id="SSF161098">
    <property type="entry name" value="MetI-like"/>
    <property type="match status" value="1"/>
</dbReference>
<evidence type="ECO:0000313" key="11">
    <source>
        <dbReference type="Proteomes" id="UP000435304"/>
    </source>
</evidence>
<dbReference type="GO" id="GO:0071916">
    <property type="term" value="F:dipeptide transmembrane transporter activity"/>
    <property type="evidence" value="ECO:0007669"/>
    <property type="project" value="TreeGrafter"/>
</dbReference>
<feature type="transmembrane region" description="Helical" evidence="7">
    <location>
        <begin position="76"/>
        <end position="99"/>
    </location>
</feature>
<dbReference type="RefSeq" id="WP_156610006.1">
    <property type="nucleotide sequence ID" value="NZ_WPCU01000006.1"/>
</dbReference>
<evidence type="ECO:0000256" key="7">
    <source>
        <dbReference type="RuleBase" id="RU363032"/>
    </source>
</evidence>
<sequence>MRGANLSPRFWVASTMILLLVLAAVFGPMVVATDPNQVIGGLYDRPSGERLALYLGTDNEGQSVLANLVHGLRTSLLVGLLAGAIATLIGLVLGLVAGFQGGWVDDVISAITNIALSIPTIVVIILLGVALGSRSSVALAVIIGVTAWPWLARAVRAQASSIRVREHIEVARLSGARWVSILGWDVLPYLLSYVVMAFVLQCSGAILAEATLSLLGLGPSGSTSIGTMLYWAQVWGSVRVGALWAFLPPTIVLTLISFSLLLLNSAGDELFNPRLRKGRRRGRGTAGAARGRRAPTPTPVAPETPTPGLAASTAVDLPVSPKGASR</sequence>